<dbReference type="SMART" id="SM00852">
    <property type="entry name" value="MoCF_biosynth"/>
    <property type="match status" value="1"/>
</dbReference>
<dbReference type="PANTHER" id="PTHR43232">
    <property type="entry name" value="MOLYBDENUM COFACTOR BIOSYNTHESIS PROTEIN B"/>
    <property type="match status" value="1"/>
</dbReference>
<dbReference type="NCBIfam" id="TIGR00177">
    <property type="entry name" value="molyb_syn"/>
    <property type="match status" value="1"/>
</dbReference>
<evidence type="ECO:0000256" key="3">
    <source>
        <dbReference type="ARBA" id="ARBA00006112"/>
    </source>
</evidence>
<comment type="pathway">
    <text evidence="2 6">Cofactor biosynthesis; molybdopterin biosynthesis.</text>
</comment>
<organism evidence="8 9">
    <name type="scientific">Phormidesmis priestleyi Ana</name>
    <dbReference type="NCBI Taxonomy" id="1666911"/>
    <lineage>
        <taxon>Bacteria</taxon>
        <taxon>Bacillati</taxon>
        <taxon>Cyanobacteriota</taxon>
        <taxon>Cyanophyceae</taxon>
        <taxon>Leptolyngbyales</taxon>
        <taxon>Leptolyngbyaceae</taxon>
        <taxon>Phormidesmis</taxon>
    </lineage>
</organism>
<sequence length="178" mass="18830">MAAHLNRPHADDDLPSGTASVACAVITVSDTRTFDTDKSGQLITTQLTAAGHSIISYQIVKDEPEQIAAEVNKLASWPQVQAILLNGGTGIAPRDTTYDAISQLLTKELPGFGEIFRQLSYAEIGSRAIASRAVAGIHSTEHKSTLIFSVPGSSNAVKLALEALIIPELVHLSTLLTS</sequence>
<evidence type="ECO:0000256" key="4">
    <source>
        <dbReference type="ARBA" id="ARBA00015262"/>
    </source>
</evidence>
<dbReference type="InterPro" id="IPR001453">
    <property type="entry name" value="MoaB/Mog_dom"/>
</dbReference>
<evidence type="ECO:0000313" key="9">
    <source>
        <dbReference type="Proteomes" id="UP000050465"/>
    </source>
</evidence>
<dbReference type="Gene3D" id="3.40.980.10">
    <property type="entry name" value="MoaB/Mog-like domain"/>
    <property type="match status" value="1"/>
</dbReference>
<dbReference type="CDD" id="cd00886">
    <property type="entry name" value="MogA_MoaB"/>
    <property type="match status" value="1"/>
</dbReference>
<keyword evidence="5 6" id="KW-0501">Molybdenum cofactor biosynthesis</keyword>
<dbReference type="PANTHER" id="PTHR43232:SF2">
    <property type="entry name" value="MOLYBDENUM COFACTOR BIOSYNTHESIS PROTEIN B"/>
    <property type="match status" value="1"/>
</dbReference>
<dbReference type="FunFam" id="3.40.980.10:FF:000006">
    <property type="entry name" value="Molybdenum cofactor biosynthesis protein B"/>
    <property type="match status" value="1"/>
</dbReference>
<dbReference type="AlphaFoldDB" id="A0A0P7ZQL9"/>
<dbReference type="PROSITE" id="PS01078">
    <property type="entry name" value="MOCF_BIOSYNTHESIS_1"/>
    <property type="match status" value="1"/>
</dbReference>
<dbReference type="Pfam" id="PF00994">
    <property type="entry name" value="MoCF_biosynth"/>
    <property type="match status" value="1"/>
</dbReference>
<dbReference type="STRING" id="1666911.HLUCCA11_10870"/>
<dbReference type="InterPro" id="IPR008284">
    <property type="entry name" value="MoCF_biosynth_CS"/>
</dbReference>
<name>A0A0P7ZQL9_9CYAN</name>
<dbReference type="PATRIC" id="fig|1666911.3.peg.4332"/>
<dbReference type="UniPathway" id="UPA00344"/>
<dbReference type="InterPro" id="IPR012245">
    <property type="entry name" value="MoaB"/>
</dbReference>
<dbReference type="PIRSF" id="PIRSF006443">
    <property type="entry name" value="MoaB"/>
    <property type="match status" value="1"/>
</dbReference>
<dbReference type="InterPro" id="IPR036425">
    <property type="entry name" value="MoaB/Mog-like_dom_sf"/>
</dbReference>
<evidence type="ECO:0000256" key="5">
    <source>
        <dbReference type="ARBA" id="ARBA00023150"/>
    </source>
</evidence>
<dbReference type="GO" id="GO:0006777">
    <property type="term" value="P:Mo-molybdopterin cofactor biosynthetic process"/>
    <property type="evidence" value="ECO:0007669"/>
    <property type="project" value="UniProtKB-UniRule"/>
</dbReference>
<comment type="function">
    <text evidence="1 6">May be involved in the biosynthesis of molybdopterin.</text>
</comment>
<comment type="caution">
    <text evidence="8">The sequence shown here is derived from an EMBL/GenBank/DDBJ whole genome shotgun (WGS) entry which is preliminary data.</text>
</comment>
<comment type="similarity">
    <text evidence="3 6">Belongs to the MoaB/Mog family.</text>
</comment>
<accession>A0A0P7ZQL9</accession>
<evidence type="ECO:0000259" key="7">
    <source>
        <dbReference type="SMART" id="SM00852"/>
    </source>
</evidence>
<protein>
    <recommendedName>
        <fullName evidence="4 6">Molybdenum cofactor biosynthesis protein B</fullName>
    </recommendedName>
</protein>
<reference evidence="8 9" key="1">
    <citation type="submission" date="2015-09" db="EMBL/GenBank/DDBJ databases">
        <title>Identification and resolution of microdiversity through metagenomic sequencing of parallel consortia.</title>
        <authorList>
            <person name="Nelson W.C."/>
            <person name="Romine M.F."/>
            <person name="Lindemann S.R."/>
        </authorList>
    </citation>
    <scope>NUCLEOTIDE SEQUENCE [LARGE SCALE GENOMIC DNA]</scope>
    <source>
        <strain evidence="8">Ana</strain>
    </source>
</reference>
<evidence type="ECO:0000256" key="2">
    <source>
        <dbReference type="ARBA" id="ARBA00005046"/>
    </source>
</evidence>
<dbReference type="SUPFAM" id="SSF53218">
    <property type="entry name" value="Molybdenum cofactor biosynthesis proteins"/>
    <property type="match status" value="1"/>
</dbReference>
<dbReference type="EMBL" id="LJZR01000012">
    <property type="protein sequence ID" value="KPQ35457.1"/>
    <property type="molecule type" value="Genomic_DNA"/>
</dbReference>
<proteinExistence type="inferred from homology"/>
<evidence type="ECO:0000256" key="1">
    <source>
        <dbReference type="ARBA" id="ARBA00003487"/>
    </source>
</evidence>
<gene>
    <name evidence="8" type="primary">moaB</name>
    <name evidence="8" type="ORF">HLUCCA11_10870</name>
</gene>
<evidence type="ECO:0000256" key="6">
    <source>
        <dbReference type="PIRNR" id="PIRNR006443"/>
    </source>
</evidence>
<feature type="domain" description="MoaB/Mog" evidence="7">
    <location>
        <begin position="24"/>
        <end position="172"/>
    </location>
</feature>
<dbReference type="GO" id="GO:0005829">
    <property type="term" value="C:cytosol"/>
    <property type="evidence" value="ECO:0007669"/>
    <property type="project" value="TreeGrafter"/>
</dbReference>
<dbReference type="Proteomes" id="UP000050465">
    <property type="component" value="Unassembled WGS sequence"/>
</dbReference>
<evidence type="ECO:0000313" key="8">
    <source>
        <dbReference type="EMBL" id="KPQ35457.1"/>
    </source>
</evidence>